<dbReference type="GO" id="GO:0006508">
    <property type="term" value="P:proteolysis"/>
    <property type="evidence" value="ECO:0007669"/>
    <property type="project" value="UniProtKB-KW"/>
</dbReference>
<keyword evidence="7" id="KW-0378">Hydrolase</keyword>
<evidence type="ECO:0000256" key="2">
    <source>
        <dbReference type="ARBA" id="ARBA00022692"/>
    </source>
</evidence>
<keyword evidence="7" id="KW-0645">Protease</keyword>
<evidence type="ECO:0000313" key="7">
    <source>
        <dbReference type="EMBL" id="SEA26231.1"/>
    </source>
</evidence>
<dbReference type="SUPFAM" id="SSF141322">
    <property type="entry name" value="NfeD domain-like"/>
    <property type="match status" value="1"/>
</dbReference>
<name>A0A1H3ZS52_XYLRU</name>
<dbReference type="PANTHER" id="PTHR33507">
    <property type="entry name" value="INNER MEMBRANE PROTEIN YBBJ"/>
    <property type="match status" value="1"/>
</dbReference>
<dbReference type="RefSeq" id="WP_074760436.1">
    <property type="nucleotide sequence ID" value="NZ_FNRF01000002.1"/>
</dbReference>
<dbReference type="GO" id="GO:0005886">
    <property type="term" value="C:plasma membrane"/>
    <property type="evidence" value="ECO:0007669"/>
    <property type="project" value="TreeGrafter"/>
</dbReference>
<dbReference type="InterPro" id="IPR012340">
    <property type="entry name" value="NA-bd_OB-fold"/>
</dbReference>
<dbReference type="Proteomes" id="UP000182257">
    <property type="component" value="Unassembled WGS sequence"/>
</dbReference>
<dbReference type="InterPro" id="IPR002810">
    <property type="entry name" value="NfeD-like_C"/>
</dbReference>
<evidence type="ECO:0000313" key="8">
    <source>
        <dbReference type="Proteomes" id="UP000182257"/>
    </source>
</evidence>
<dbReference type="InterPro" id="IPR052165">
    <property type="entry name" value="Membrane_assoc_protease"/>
</dbReference>
<dbReference type="Gene3D" id="2.40.50.140">
    <property type="entry name" value="Nucleic acid-binding proteins"/>
    <property type="match status" value="1"/>
</dbReference>
<feature type="transmembrane region" description="Helical" evidence="5">
    <location>
        <begin position="12"/>
        <end position="40"/>
    </location>
</feature>
<gene>
    <name evidence="7" type="ORF">SAMN05216462_0891</name>
</gene>
<dbReference type="Pfam" id="PF01957">
    <property type="entry name" value="NfeD"/>
    <property type="match status" value="1"/>
</dbReference>
<sequence length="149" mass="16370">MIDYIMQHLWQLWAAVALICLILELTAGDFFIICFAIGAVPAAIVAAIGAGTYYQIVVFAVVTLVSLFYVRPFAKRYLHKGEDKRISNADALLGRQGRVVEPIQADGFGRVQIDGDIWKAVTKSETDIPEGANVVVVDRASTIITVERM</sequence>
<feature type="transmembrane region" description="Helical" evidence="5">
    <location>
        <begin position="52"/>
        <end position="70"/>
    </location>
</feature>
<organism evidence="7 8">
    <name type="scientific">Xylanibacter ruminicola</name>
    <name type="common">Prevotella ruminicola</name>
    <dbReference type="NCBI Taxonomy" id="839"/>
    <lineage>
        <taxon>Bacteria</taxon>
        <taxon>Pseudomonadati</taxon>
        <taxon>Bacteroidota</taxon>
        <taxon>Bacteroidia</taxon>
        <taxon>Bacteroidales</taxon>
        <taxon>Prevotellaceae</taxon>
        <taxon>Xylanibacter</taxon>
    </lineage>
</organism>
<keyword evidence="3 5" id="KW-1133">Transmembrane helix</keyword>
<dbReference type="OrthoDB" id="1119931at2"/>
<keyword evidence="2 5" id="KW-0812">Transmembrane</keyword>
<evidence type="ECO:0000256" key="4">
    <source>
        <dbReference type="ARBA" id="ARBA00023136"/>
    </source>
</evidence>
<evidence type="ECO:0000256" key="3">
    <source>
        <dbReference type="ARBA" id="ARBA00022989"/>
    </source>
</evidence>
<keyword evidence="4 5" id="KW-0472">Membrane</keyword>
<reference evidence="7 8" key="1">
    <citation type="submission" date="2016-10" db="EMBL/GenBank/DDBJ databases">
        <authorList>
            <person name="de Groot N.N."/>
        </authorList>
    </citation>
    <scope>NUCLEOTIDE SEQUENCE [LARGE SCALE GENOMIC DNA]</scope>
    <source>
        <strain evidence="7 8">D31d</strain>
    </source>
</reference>
<accession>A0A1H3ZS52</accession>
<evidence type="ECO:0000256" key="5">
    <source>
        <dbReference type="SAM" id="Phobius"/>
    </source>
</evidence>
<dbReference type="PANTHER" id="PTHR33507:SF3">
    <property type="entry name" value="INNER MEMBRANE PROTEIN YBBJ"/>
    <property type="match status" value="1"/>
</dbReference>
<evidence type="ECO:0000259" key="6">
    <source>
        <dbReference type="Pfam" id="PF01957"/>
    </source>
</evidence>
<protein>
    <submittedName>
        <fullName evidence="7">Membrane protein implicated in regulation of membrane protease activity</fullName>
    </submittedName>
</protein>
<dbReference type="GO" id="GO:0008233">
    <property type="term" value="F:peptidase activity"/>
    <property type="evidence" value="ECO:0007669"/>
    <property type="project" value="UniProtKB-KW"/>
</dbReference>
<feature type="domain" description="NfeD-like C-terminal" evidence="6">
    <location>
        <begin position="89"/>
        <end position="148"/>
    </location>
</feature>
<dbReference type="AlphaFoldDB" id="A0A1H3ZS52"/>
<comment type="subcellular location">
    <subcellularLocation>
        <location evidence="1">Membrane</location>
        <topology evidence="1">Multi-pass membrane protein</topology>
    </subcellularLocation>
</comment>
<dbReference type="EMBL" id="FNRF01000002">
    <property type="protein sequence ID" value="SEA26231.1"/>
    <property type="molecule type" value="Genomic_DNA"/>
</dbReference>
<evidence type="ECO:0000256" key="1">
    <source>
        <dbReference type="ARBA" id="ARBA00004141"/>
    </source>
</evidence>
<proteinExistence type="predicted"/>